<evidence type="ECO:0000313" key="8">
    <source>
        <dbReference type="Proteomes" id="UP000199365"/>
    </source>
</evidence>
<dbReference type="InterPro" id="IPR007156">
    <property type="entry name" value="MamQ_LemA"/>
</dbReference>
<dbReference type="SUPFAM" id="SSF140478">
    <property type="entry name" value="LemA-like"/>
    <property type="match status" value="1"/>
</dbReference>
<keyword evidence="8" id="KW-1185">Reference proteome</keyword>
<dbReference type="PANTHER" id="PTHR34478:SF2">
    <property type="entry name" value="MEMBRANE PROTEIN"/>
    <property type="match status" value="1"/>
</dbReference>
<dbReference type="EMBL" id="FNKX01000001">
    <property type="protein sequence ID" value="SDR22832.1"/>
    <property type="molecule type" value="Genomic_DNA"/>
</dbReference>
<feature type="chain" id="PRO_5011564051" evidence="6">
    <location>
        <begin position="27"/>
        <end position="203"/>
    </location>
</feature>
<dbReference type="AlphaFoldDB" id="A0A1H1HBH9"/>
<comment type="similarity">
    <text evidence="2">Belongs to the LemA family.</text>
</comment>
<accession>A0A1H1HBH9</accession>
<sequence>MRVALIVSILFALLCMSGCGTDPAPAADHELAAAFADVLDLYDARLDLTAQALTLARGYLPPDAPVLAKVARSRAAVADLQASPALLDSPASFEHFDVAQRDLTDAISQLLIACEGVHRLSASPPFHALQSRLASSAGRIAFARERYDEAARRYDAARHGLPLHLADVMHPQRDKPTFTVPDPTPVHRHPRTDFGALRGSLRV</sequence>
<dbReference type="InterPro" id="IPR023353">
    <property type="entry name" value="LemA-like_dom_sf"/>
</dbReference>
<feature type="signal peptide" evidence="6">
    <location>
        <begin position="1"/>
        <end position="26"/>
    </location>
</feature>
<proteinExistence type="inferred from homology"/>
<keyword evidence="5" id="KW-0472">Membrane</keyword>
<keyword evidence="3" id="KW-0812">Transmembrane</keyword>
<evidence type="ECO:0000256" key="5">
    <source>
        <dbReference type="ARBA" id="ARBA00023136"/>
    </source>
</evidence>
<dbReference type="PANTHER" id="PTHR34478">
    <property type="entry name" value="PROTEIN LEMA"/>
    <property type="match status" value="1"/>
</dbReference>
<dbReference type="Pfam" id="PF04011">
    <property type="entry name" value="LemA"/>
    <property type="match status" value="1"/>
</dbReference>
<keyword evidence="4" id="KW-1133">Transmembrane helix</keyword>
<name>A0A1H1HBH9_9BURK</name>
<evidence type="ECO:0000256" key="6">
    <source>
        <dbReference type="SAM" id="SignalP"/>
    </source>
</evidence>
<gene>
    <name evidence="7" type="ORF">SAMN05445850_3428</name>
</gene>
<reference evidence="8" key="1">
    <citation type="submission" date="2016-10" db="EMBL/GenBank/DDBJ databases">
        <authorList>
            <person name="Varghese N."/>
            <person name="Submissions S."/>
        </authorList>
    </citation>
    <scope>NUCLEOTIDE SEQUENCE [LARGE SCALE GENOMIC DNA]</scope>
    <source>
        <strain evidence="8">DUS833</strain>
    </source>
</reference>
<evidence type="ECO:0000313" key="7">
    <source>
        <dbReference type="EMBL" id="SDR22832.1"/>
    </source>
</evidence>
<protein>
    <submittedName>
        <fullName evidence="7">LemA protein</fullName>
    </submittedName>
</protein>
<dbReference type="Proteomes" id="UP000199365">
    <property type="component" value="Unassembled WGS sequence"/>
</dbReference>
<organism evidence="7 8">
    <name type="scientific">Paraburkholderia tuberum</name>
    <dbReference type="NCBI Taxonomy" id="157910"/>
    <lineage>
        <taxon>Bacteria</taxon>
        <taxon>Pseudomonadati</taxon>
        <taxon>Pseudomonadota</taxon>
        <taxon>Betaproteobacteria</taxon>
        <taxon>Burkholderiales</taxon>
        <taxon>Burkholderiaceae</taxon>
        <taxon>Paraburkholderia</taxon>
    </lineage>
</organism>
<evidence type="ECO:0000256" key="2">
    <source>
        <dbReference type="ARBA" id="ARBA00008854"/>
    </source>
</evidence>
<dbReference type="STRING" id="157910.SAMN05445850_3428"/>
<evidence type="ECO:0000256" key="4">
    <source>
        <dbReference type="ARBA" id="ARBA00022989"/>
    </source>
</evidence>
<dbReference type="RefSeq" id="WP_090804902.1">
    <property type="nucleotide sequence ID" value="NZ_FNKX01000001.1"/>
</dbReference>
<evidence type="ECO:0000256" key="3">
    <source>
        <dbReference type="ARBA" id="ARBA00022692"/>
    </source>
</evidence>
<comment type="subcellular location">
    <subcellularLocation>
        <location evidence="1">Membrane</location>
        <topology evidence="1">Single-pass membrane protein</topology>
    </subcellularLocation>
</comment>
<keyword evidence="6" id="KW-0732">Signal</keyword>
<evidence type="ECO:0000256" key="1">
    <source>
        <dbReference type="ARBA" id="ARBA00004167"/>
    </source>
</evidence>
<dbReference type="GO" id="GO:0016020">
    <property type="term" value="C:membrane"/>
    <property type="evidence" value="ECO:0007669"/>
    <property type="project" value="UniProtKB-SubCell"/>
</dbReference>
<dbReference type="Gene3D" id="1.20.1440.20">
    <property type="entry name" value="LemA-like domain"/>
    <property type="match status" value="1"/>
</dbReference>